<dbReference type="InterPro" id="IPR036286">
    <property type="entry name" value="LexA/Signal_pep-like_sf"/>
</dbReference>
<dbReference type="PANTHER" id="PTHR43390:SF1">
    <property type="entry name" value="CHLOROPLAST PROCESSING PEPTIDASE"/>
    <property type="match status" value="1"/>
</dbReference>
<gene>
    <name evidence="6" type="ORF">METZ01_LOCUS236692</name>
</gene>
<evidence type="ECO:0000256" key="1">
    <source>
        <dbReference type="ARBA" id="ARBA00000677"/>
    </source>
</evidence>
<organism evidence="6">
    <name type="scientific">marine metagenome</name>
    <dbReference type="NCBI Taxonomy" id="408172"/>
    <lineage>
        <taxon>unclassified sequences</taxon>
        <taxon>metagenomes</taxon>
        <taxon>ecological metagenomes</taxon>
    </lineage>
</organism>
<evidence type="ECO:0000256" key="3">
    <source>
        <dbReference type="ARBA" id="ARBA00013208"/>
    </source>
</evidence>
<dbReference type="CDD" id="cd06530">
    <property type="entry name" value="S26_SPase_I"/>
    <property type="match status" value="1"/>
</dbReference>
<dbReference type="InterPro" id="IPR019758">
    <property type="entry name" value="Pept_S26A_signal_pept_1_CS"/>
</dbReference>
<dbReference type="GO" id="GO:0009003">
    <property type="term" value="F:signal peptidase activity"/>
    <property type="evidence" value="ECO:0007669"/>
    <property type="project" value="UniProtKB-EC"/>
</dbReference>
<sequence length="145" mass="16582">MNLLVNLLIELLSVQFVKVQGKSMEPTIIEGSRVVEFRLGFRRRAPDRFDVVRLEDPGEAGHWILKRIVGLPGEEVVLRAGELFVDGRAVVDAYAHYVQASSDKFEWWPRNDEYVVLGDNRLFSTDSRKFGPVKRSAIRGRVKIN</sequence>
<dbReference type="SUPFAM" id="SSF51306">
    <property type="entry name" value="LexA/Signal peptidase"/>
    <property type="match status" value="1"/>
</dbReference>
<protein>
    <recommendedName>
        <fullName evidence="3">signal peptidase I</fullName>
        <ecNumber evidence="3">3.4.21.89</ecNumber>
    </recommendedName>
</protein>
<dbReference type="PROSITE" id="PS00761">
    <property type="entry name" value="SPASE_I_3"/>
    <property type="match status" value="1"/>
</dbReference>
<dbReference type="EC" id="3.4.21.89" evidence="3"/>
<dbReference type="Gene3D" id="2.10.109.10">
    <property type="entry name" value="Umud Fragment, subunit A"/>
    <property type="match status" value="1"/>
</dbReference>
<dbReference type="NCBIfam" id="TIGR02227">
    <property type="entry name" value="sigpep_I_bact"/>
    <property type="match status" value="1"/>
</dbReference>
<dbReference type="EMBL" id="UINC01059909">
    <property type="protein sequence ID" value="SVB83838.1"/>
    <property type="molecule type" value="Genomic_DNA"/>
</dbReference>
<comment type="similarity">
    <text evidence="2">Belongs to the peptidase S26 family.</text>
</comment>
<proteinExistence type="inferred from homology"/>
<dbReference type="PRINTS" id="PR00727">
    <property type="entry name" value="LEADERPTASE"/>
</dbReference>
<name>A0A382H952_9ZZZZ</name>
<reference evidence="6" key="1">
    <citation type="submission" date="2018-05" db="EMBL/GenBank/DDBJ databases">
        <authorList>
            <person name="Lanie J.A."/>
            <person name="Ng W.-L."/>
            <person name="Kazmierczak K.M."/>
            <person name="Andrzejewski T.M."/>
            <person name="Davidsen T.M."/>
            <person name="Wayne K.J."/>
            <person name="Tettelin H."/>
            <person name="Glass J.I."/>
            <person name="Rusch D."/>
            <person name="Podicherti R."/>
            <person name="Tsui H.-C.T."/>
            <person name="Winkler M.E."/>
        </authorList>
    </citation>
    <scope>NUCLEOTIDE SEQUENCE</scope>
</reference>
<dbReference type="InterPro" id="IPR000223">
    <property type="entry name" value="Pept_S26A_signal_pept_1"/>
</dbReference>
<dbReference type="GO" id="GO:0004252">
    <property type="term" value="F:serine-type endopeptidase activity"/>
    <property type="evidence" value="ECO:0007669"/>
    <property type="project" value="InterPro"/>
</dbReference>
<accession>A0A382H952</accession>
<comment type="catalytic activity">
    <reaction evidence="1">
        <text>Cleavage of hydrophobic, N-terminal signal or leader sequences from secreted and periplasmic proteins.</text>
        <dbReference type="EC" id="3.4.21.89"/>
    </reaction>
</comment>
<dbReference type="GO" id="GO:0006465">
    <property type="term" value="P:signal peptide processing"/>
    <property type="evidence" value="ECO:0007669"/>
    <property type="project" value="InterPro"/>
</dbReference>
<evidence type="ECO:0000313" key="6">
    <source>
        <dbReference type="EMBL" id="SVB83838.1"/>
    </source>
</evidence>
<dbReference type="GO" id="GO:0016020">
    <property type="term" value="C:membrane"/>
    <property type="evidence" value="ECO:0007669"/>
    <property type="project" value="InterPro"/>
</dbReference>
<evidence type="ECO:0000259" key="5">
    <source>
        <dbReference type="Pfam" id="PF10502"/>
    </source>
</evidence>
<dbReference type="InterPro" id="IPR019757">
    <property type="entry name" value="Pept_S26A_signal_pept_1_Lys-AS"/>
</dbReference>
<dbReference type="Pfam" id="PF10502">
    <property type="entry name" value="Peptidase_S26"/>
    <property type="match status" value="1"/>
</dbReference>
<dbReference type="PROSITE" id="PS00760">
    <property type="entry name" value="SPASE_I_2"/>
    <property type="match status" value="1"/>
</dbReference>
<evidence type="ECO:0000256" key="2">
    <source>
        <dbReference type="ARBA" id="ARBA00009370"/>
    </source>
</evidence>
<dbReference type="AlphaFoldDB" id="A0A382H952"/>
<evidence type="ECO:0000256" key="4">
    <source>
        <dbReference type="ARBA" id="ARBA00022801"/>
    </source>
</evidence>
<dbReference type="PANTHER" id="PTHR43390">
    <property type="entry name" value="SIGNAL PEPTIDASE I"/>
    <property type="match status" value="1"/>
</dbReference>
<dbReference type="InterPro" id="IPR019533">
    <property type="entry name" value="Peptidase_S26"/>
</dbReference>
<feature type="domain" description="Peptidase S26" evidence="5">
    <location>
        <begin position="3"/>
        <end position="144"/>
    </location>
</feature>
<keyword evidence="4" id="KW-0378">Hydrolase</keyword>